<keyword evidence="16" id="KW-1185">Reference proteome</keyword>
<dbReference type="EMBL" id="LSSN01006095">
    <property type="protein sequence ID" value="OMJ07223.1"/>
    <property type="molecule type" value="Genomic_DNA"/>
</dbReference>
<organism evidence="15 16">
    <name type="scientific">Smittium culicis</name>
    <dbReference type="NCBI Taxonomy" id="133412"/>
    <lineage>
        <taxon>Eukaryota</taxon>
        <taxon>Fungi</taxon>
        <taxon>Fungi incertae sedis</taxon>
        <taxon>Zoopagomycota</taxon>
        <taxon>Kickxellomycotina</taxon>
        <taxon>Harpellomycetes</taxon>
        <taxon>Harpellales</taxon>
        <taxon>Legeriomycetaceae</taxon>
        <taxon>Smittium</taxon>
    </lineage>
</organism>
<evidence type="ECO:0000256" key="11">
    <source>
        <dbReference type="PROSITE-ProRule" id="PRU00560"/>
    </source>
</evidence>
<dbReference type="Proteomes" id="UP000187283">
    <property type="component" value="Unassembled WGS sequence"/>
</dbReference>
<dbReference type="GO" id="GO:0005634">
    <property type="term" value="C:nucleus"/>
    <property type="evidence" value="ECO:0007669"/>
    <property type="project" value="TreeGrafter"/>
</dbReference>
<dbReference type="InterPro" id="IPR027417">
    <property type="entry name" value="P-loop_NTPase"/>
</dbReference>
<evidence type="ECO:0000256" key="12">
    <source>
        <dbReference type="SAM" id="MobiDB-lite"/>
    </source>
</evidence>
<keyword evidence="6" id="KW-0238">DNA-binding</keyword>
<dbReference type="PROSITE" id="PS51198">
    <property type="entry name" value="UVRD_HELICASE_ATP_BIND"/>
    <property type="match status" value="1"/>
</dbReference>
<dbReference type="Pfam" id="PF00580">
    <property type="entry name" value="UvrD-helicase"/>
    <property type="match status" value="1"/>
</dbReference>
<feature type="domain" description="UvrD-like helicase ATP-binding" evidence="13">
    <location>
        <begin position="1"/>
        <end position="272"/>
    </location>
</feature>
<dbReference type="GO" id="GO:0005524">
    <property type="term" value="F:ATP binding"/>
    <property type="evidence" value="ECO:0007669"/>
    <property type="project" value="UniProtKB-UniRule"/>
</dbReference>
<comment type="catalytic activity">
    <reaction evidence="8">
        <text>Couples ATP hydrolysis with the unwinding of duplex DNA by translocating in the 3'-5' direction.</text>
        <dbReference type="EC" id="5.6.2.4"/>
    </reaction>
</comment>
<proteinExistence type="inferred from homology"/>
<feature type="region of interest" description="Disordered" evidence="12">
    <location>
        <begin position="75"/>
        <end position="100"/>
    </location>
</feature>
<dbReference type="SUPFAM" id="SSF52540">
    <property type="entry name" value="P-loop containing nucleoside triphosphate hydrolases"/>
    <property type="match status" value="1"/>
</dbReference>
<keyword evidence="3 11" id="KW-0378">Hydrolase</keyword>
<keyword evidence="4 11" id="KW-0347">Helicase</keyword>
<evidence type="ECO:0000256" key="6">
    <source>
        <dbReference type="ARBA" id="ARBA00023125"/>
    </source>
</evidence>
<keyword evidence="5 11" id="KW-0067">ATP-binding</keyword>
<dbReference type="GO" id="GO:0003677">
    <property type="term" value="F:DNA binding"/>
    <property type="evidence" value="ECO:0007669"/>
    <property type="project" value="UniProtKB-KW"/>
</dbReference>
<evidence type="ECO:0000256" key="10">
    <source>
        <dbReference type="ARBA" id="ARBA00048988"/>
    </source>
</evidence>
<sequence>MLHICSYKLLICFERLLKNYRLNFKFSKSYIPNEGEFQKYLTAGLCVDPLLLSELWKELDLFLNENSSILGIEKQKTNYDDNSPPSAKRTKKPSNGGSFLNKNTYITEKYNLYKELNKNRPPMFKLLDKRKEISLLSHVHRVRSKNISINQFEGEYLESIEAYNWAKRAINVLDFDDILEFGFKIMEIPELCRRLRNEFCYTLVDEFQDLNAIQMEIMYKLQKDRGWITVVGDERQSIYGFRGATPKSNFHSFINSFVRPMVYRLNPESEETSNSNNSQLTAKIESLSQSQEDNKPQIKKKIDSNIIDILGSDIDNCDPDDMQTNAKTNQTVNLKSDENDDPQNFQTLKVNYRSNAAIVQLANVIIKESKTKDELILKLRTDLYPSYEDPSSDFESISLWSFSNHRDEAKTIANRVKDLIHLYNYLPGDIAILLRNFNFYGRKMTKFLQEALAEKGIGFALRGGRSIFEFRKWGILIMFLRCIVNLKDNLAYRTCLKNVVYGLGDVSLSKIENSGVVFDKQGYYDEQASGDIGFGEKIRIAISEKTISSKVSQRLNIFMNTINGLRMEFGRTSINDFFIKAAGKLHDLTKELGDPRLKTFGKNALKINDSRDGESNNGSIFKMKIEARAEEELESDEDGDSLDLKSGTFLSSVLAGFSDTLYLPKDPIHSGDGSSTLKAGKEPTDKNYIIVIDSDEEDSEHFPSNLDIKSKADIKYENEEDEYDDDRYETKNIDSNYFATEDTISSLVTHLSMLSDTSSKVTDNKKVIISTIHQSKGLEWPVVFLPIFNDGIMPSVPRSSPFKDLGNVPGNMFSSQVKNNLKQLDYIDEHYEEEIKLAYVGITRAKEILVISKSDTLREFGLEADFVLDGGYGGSYFDENRDSTDKFELSRFIPTRLKYGGKISDIHNLKYKEF</sequence>
<dbReference type="EC" id="5.6.2.4" evidence="9"/>
<evidence type="ECO:0000256" key="4">
    <source>
        <dbReference type="ARBA" id="ARBA00022806"/>
    </source>
</evidence>
<dbReference type="GO" id="GO:0016787">
    <property type="term" value="F:hydrolase activity"/>
    <property type="evidence" value="ECO:0007669"/>
    <property type="project" value="UniProtKB-UniRule"/>
</dbReference>
<evidence type="ECO:0000256" key="9">
    <source>
        <dbReference type="ARBA" id="ARBA00034808"/>
    </source>
</evidence>
<keyword evidence="2 11" id="KW-0547">Nucleotide-binding</keyword>
<dbReference type="GO" id="GO:0000725">
    <property type="term" value="P:recombinational repair"/>
    <property type="evidence" value="ECO:0007669"/>
    <property type="project" value="TreeGrafter"/>
</dbReference>
<evidence type="ECO:0000256" key="8">
    <source>
        <dbReference type="ARBA" id="ARBA00034617"/>
    </source>
</evidence>
<evidence type="ECO:0000256" key="3">
    <source>
        <dbReference type="ARBA" id="ARBA00022801"/>
    </source>
</evidence>
<evidence type="ECO:0000313" key="15">
    <source>
        <dbReference type="EMBL" id="OMJ07223.1"/>
    </source>
</evidence>
<dbReference type="AlphaFoldDB" id="A0A1R1WXW3"/>
<comment type="catalytic activity">
    <reaction evidence="10">
        <text>ATP + H2O = ADP + phosphate + H(+)</text>
        <dbReference type="Rhea" id="RHEA:13065"/>
        <dbReference type="ChEBI" id="CHEBI:15377"/>
        <dbReference type="ChEBI" id="CHEBI:15378"/>
        <dbReference type="ChEBI" id="CHEBI:30616"/>
        <dbReference type="ChEBI" id="CHEBI:43474"/>
        <dbReference type="ChEBI" id="CHEBI:456216"/>
        <dbReference type="EC" id="5.6.2.4"/>
    </reaction>
</comment>
<dbReference type="STRING" id="133412.A0A1R1WXW3"/>
<reference evidence="15 16" key="1">
    <citation type="submission" date="2017-01" db="EMBL/GenBank/DDBJ databases">
        <authorList>
            <person name="Mah S.A."/>
            <person name="Swanson W.J."/>
            <person name="Moy G.W."/>
            <person name="Vacquier V.D."/>
        </authorList>
    </citation>
    <scope>NUCLEOTIDE SEQUENCE [LARGE SCALE GENOMIC DNA]</scope>
    <source>
        <strain evidence="15 16">GSMNP</strain>
    </source>
</reference>
<dbReference type="OrthoDB" id="1470711at2759"/>
<evidence type="ECO:0000256" key="2">
    <source>
        <dbReference type="ARBA" id="ARBA00022741"/>
    </source>
</evidence>
<dbReference type="PROSITE" id="PS51217">
    <property type="entry name" value="UVRD_HELICASE_CTER"/>
    <property type="match status" value="1"/>
</dbReference>
<evidence type="ECO:0000256" key="5">
    <source>
        <dbReference type="ARBA" id="ARBA00022840"/>
    </source>
</evidence>
<gene>
    <name evidence="15" type="ORF">AYI70_g12335</name>
</gene>
<comment type="similarity">
    <text evidence="1">Belongs to the helicase family. UvrD subfamily.</text>
</comment>
<dbReference type="InterPro" id="IPR014016">
    <property type="entry name" value="UvrD-like_ATP-bd"/>
</dbReference>
<dbReference type="PANTHER" id="PTHR11070:SF2">
    <property type="entry name" value="ATP-DEPENDENT DNA HELICASE SRS2"/>
    <property type="match status" value="1"/>
</dbReference>
<evidence type="ECO:0000313" key="16">
    <source>
        <dbReference type="Proteomes" id="UP000187283"/>
    </source>
</evidence>
<dbReference type="InterPro" id="IPR013986">
    <property type="entry name" value="DExx_box_DNA_helicase_dom_sf"/>
</dbReference>
<comment type="caution">
    <text evidence="15">The sequence shown here is derived from an EMBL/GenBank/DDBJ whole genome shotgun (WGS) entry which is preliminary data.</text>
</comment>
<evidence type="ECO:0000256" key="1">
    <source>
        <dbReference type="ARBA" id="ARBA00009922"/>
    </source>
</evidence>
<name>A0A1R1WXW3_9FUNG</name>
<dbReference type="Gene3D" id="1.10.10.160">
    <property type="match status" value="1"/>
</dbReference>
<dbReference type="GO" id="GO:0043138">
    <property type="term" value="F:3'-5' DNA helicase activity"/>
    <property type="evidence" value="ECO:0007669"/>
    <property type="project" value="UniProtKB-EC"/>
</dbReference>
<dbReference type="PANTHER" id="PTHR11070">
    <property type="entry name" value="UVRD / RECB / PCRA DNA HELICASE FAMILY MEMBER"/>
    <property type="match status" value="1"/>
</dbReference>
<dbReference type="InterPro" id="IPR000212">
    <property type="entry name" value="DNA_helicase_UvrD/REP"/>
</dbReference>
<keyword evidence="7" id="KW-0413">Isomerase</keyword>
<dbReference type="Gene3D" id="3.40.50.300">
    <property type="entry name" value="P-loop containing nucleotide triphosphate hydrolases"/>
    <property type="match status" value="3"/>
</dbReference>
<accession>A0A1R1WXW3</accession>
<dbReference type="Pfam" id="PF13361">
    <property type="entry name" value="UvrD_C"/>
    <property type="match status" value="1"/>
</dbReference>
<dbReference type="Gene3D" id="1.10.486.10">
    <property type="entry name" value="PCRA, domain 4"/>
    <property type="match status" value="2"/>
</dbReference>
<comment type="caution">
    <text evidence="11">Lacks conserved residue(s) required for the propagation of feature annotation.</text>
</comment>
<feature type="domain" description="UvrD-like helicase C-terminal" evidence="14">
    <location>
        <begin position="356"/>
        <end position="777"/>
    </location>
</feature>
<evidence type="ECO:0000256" key="7">
    <source>
        <dbReference type="ARBA" id="ARBA00023235"/>
    </source>
</evidence>
<dbReference type="InterPro" id="IPR014017">
    <property type="entry name" value="DNA_helicase_UvrD-like_C"/>
</dbReference>
<protein>
    <recommendedName>
        <fullName evidence="9">DNA 3'-5' helicase</fullName>
        <ecNumber evidence="9">5.6.2.4</ecNumber>
    </recommendedName>
</protein>
<evidence type="ECO:0000259" key="13">
    <source>
        <dbReference type="PROSITE" id="PS51198"/>
    </source>
</evidence>
<evidence type="ECO:0000259" key="14">
    <source>
        <dbReference type="PROSITE" id="PS51217"/>
    </source>
</evidence>